<keyword evidence="1" id="KW-1133">Transmembrane helix</keyword>
<dbReference type="InParanoid" id="T0PS14"/>
<feature type="transmembrane region" description="Helical" evidence="1">
    <location>
        <begin position="136"/>
        <end position="157"/>
    </location>
</feature>
<feature type="transmembrane region" description="Helical" evidence="1">
    <location>
        <begin position="415"/>
        <end position="437"/>
    </location>
</feature>
<protein>
    <submittedName>
        <fullName evidence="2">Uncharacterized protein</fullName>
    </submittedName>
</protein>
<feature type="transmembrane region" description="Helical" evidence="1">
    <location>
        <begin position="310"/>
        <end position="328"/>
    </location>
</feature>
<organism evidence="2 3">
    <name type="scientific">Saprolegnia diclina (strain VS20)</name>
    <dbReference type="NCBI Taxonomy" id="1156394"/>
    <lineage>
        <taxon>Eukaryota</taxon>
        <taxon>Sar</taxon>
        <taxon>Stramenopiles</taxon>
        <taxon>Oomycota</taxon>
        <taxon>Saprolegniomycetes</taxon>
        <taxon>Saprolegniales</taxon>
        <taxon>Saprolegniaceae</taxon>
        <taxon>Saprolegnia</taxon>
    </lineage>
</organism>
<keyword evidence="1" id="KW-0472">Membrane</keyword>
<name>T0PS14_SAPDV</name>
<dbReference type="Proteomes" id="UP000030762">
    <property type="component" value="Unassembled WGS sequence"/>
</dbReference>
<keyword evidence="3" id="KW-1185">Reference proteome</keyword>
<dbReference type="VEuPathDB" id="FungiDB:SDRG_13970"/>
<reference evidence="2 3" key="1">
    <citation type="submission" date="2012-04" db="EMBL/GenBank/DDBJ databases">
        <title>The Genome Sequence of Saprolegnia declina VS20.</title>
        <authorList>
            <consortium name="The Broad Institute Genome Sequencing Platform"/>
            <person name="Russ C."/>
            <person name="Nusbaum C."/>
            <person name="Tyler B."/>
            <person name="van West P."/>
            <person name="Dieguez-Uribeondo J."/>
            <person name="de Bruijn I."/>
            <person name="Tripathy S."/>
            <person name="Jiang R."/>
            <person name="Young S.K."/>
            <person name="Zeng Q."/>
            <person name="Gargeya S."/>
            <person name="Fitzgerald M."/>
            <person name="Haas B."/>
            <person name="Abouelleil A."/>
            <person name="Alvarado L."/>
            <person name="Arachchi H.M."/>
            <person name="Berlin A."/>
            <person name="Chapman S.B."/>
            <person name="Goldberg J."/>
            <person name="Griggs A."/>
            <person name="Gujja S."/>
            <person name="Hansen M."/>
            <person name="Howarth C."/>
            <person name="Imamovic A."/>
            <person name="Larimer J."/>
            <person name="McCowen C."/>
            <person name="Montmayeur A."/>
            <person name="Murphy C."/>
            <person name="Neiman D."/>
            <person name="Pearson M."/>
            <person name="Priest M."/>
            <person name="Roberts A."/>
            <person name="Saif S."/>
            <person name="Shea T."/>
            <person name="Sisk P."/>
            <person name="Sykes S."/>
            <person name="Wortman J."/>
            <person name="Nusbaum C."/>
            <person name="Birren B."/>
        </authorList>
    </citation>
    <scope>NUCLEOTIDE SEQUENCE [LARGE SCALE GENOMIC DNA]</scope>
    <source>
        <strain evidence="2 3">VS20</strain>
    </source>
</reference>
<dbReference type="EMBL" id="JH767196">
    <property type="protein sequence ID" value="EQC28289.1"/>
    <property type="molecule type" value="Genomic_DNA"/>
</dbReference>
<evidence type="ECO:0000313" key="2">
    <source>
        <dbReference type="EMBL" id="EQC28289.1"/>
    </source>
</evidence>
<dbReference type="AlphaFoldDB" id="T0PS14"/>
<evidence type="ECO:0000256" key="1">
    <source>
        <dbReference type="SAM" id="Phobius"/>
    </source>
</evidence>
<gene>
    <name evidence="2" type="ORF">SDRG_13970</name>
</gene>
<evidence type="ECO:0000313" key="3">
    <source>
        <dbReference type="Proteomes" id="UP000030762"/>
    </source>
</evidence>
<accession>T0PS14</accession>
<dbReference type="GeneID" id="19954697"/>
<dbReference type="RefSeq" id="XP_008618293.1">
    <property type="nucleotide sequence ID" value="XM_008620071.1"/>
</dbReference>
<sequence length="520" mass="56872">MVMALALVNDSVASICAQETSTWCNESIADAAVVAPSVLVDHHLVSEAATAIVSLNVSLLQFASRASSPRWSLLLQPLLEPSFVYFSWIILFEWVRGEREVVSFEGDNGTLVLVSDIYDATSSTPSNAVLGRSSIGVYYILLYANLVLATVTAITLLSSALSLNGISIINVLAFTRVAGSTWIGRPLLLLRGVSALVLLSSGDAALVRRFNVHTQLTVPARSLVETFLFAWEATWVGYVVHELLLPLQAHDARFVGALTTMLHWLCMVVVDVASPVSVTATVTRSCVTHNVYYDFVCESVVVALGSTHRLTFLCALECALVPVLWLLLHLGRRSRNVYTYRVDARLSIVGQAFLLQGPPLDPVARLSSGLVALWRQGLLDLKLWRLLDTSPTTSLVMPMSSSVARPMIQGWGPRMWVALGTMYVGAAIYSSISYLGLAQPLLVNDLIWPDFNMTGSHLFLANWFNEHSYLGESATKLTDGYHVNALGQFNLSHVSVDFSIQQGARIQYTTLTAIVLLPRF</sequence>
<keyword evidence="1" id="KW-0812">Transmembrane</keyword>
<proteinExistence type="predicted"/>